<evidence type="ECO:0000256" key="7">
    <source>
        <dbReference type="ARBA" id="ARBA00022694"/>
    </source>
</evidence>
<evidence type="ECO:0000256" key="5">
    <source>
        <dbReference type="ARBA" id="ARBA00020265"/>
    </source>
</evidence>
<keyword evidence="6" id="KW-0963">Cytoplasm</keyword>
<keyword evidence="11" id="KW-1185">Reference proteome</keyword>
<dbReference type="UniPathway" id="UPA00988"/>
<name>A0A4Q9Q3Y0_9APHY</name>
<dbReference type="PANTHER" id="PTHR12896:SF1">
    <property type="entry name" value="ELONGATOR COMPLEX PROTEIN 4"/>
    <property type="match status" value="1"/>
</dbReference>
<dbReference type="GO" id="GO:0008023">
    <property type="term" value="C:transcription elongation factor complex"/>
    <property type="evidence" value="ECO:0007669"/>
    <property type="project" value="TreeGrafter"/>
</dbReference>
<proteinExistence type="inferred from homology"/>
<evidence type="ECO:0000256" key="2">
    <source>
        <dbReference type="ARBA" id="ARBA00004496"/>
    </source>
</evidence>
<dbReference type="GO" id="GO:0005737">
    <property type="term" value="C:cytoplasm"/>
    <property type="evidence" value="ECO:0007669"/>
    <property type="project" value="UniProtKB-SubCell"/>
</dbReference>
<feature type="compositionally biased region" description="Low complexity" evidence="9">
    <location>
        <begin position="141"/>
        <end position="151"/>
    </location>
</feature>
<keyword evidence="8" id="KW-0539">Nucleus</keyword>
<evidence type="ECO:0000256" key="8">
    <source>
        <dbReference type="ARBA" id="ARBA00023242"/>
    </source>
</evidence>
<dbReference type="Gene3D" id="3.40.50.300">
    <property type="entry name" value="P-loop containing nucleotide triphosphate hydrolases"/>
    <property type="match status" value="1"/>
</dbReference>
<accession>A0A4Q9Q3Y0</accession>
<dbReference type="Proteomes" id="UP000292082">
    <property type="component" value="Unassembled WGS sequence"/>
</dbReference>
<dbReference type="Pfam" id="PF05625">
    <property type="entry name" value="PAXNEB"/>
    <property type="match status" value="1"/>
</dbReference>
<dbReference type="AlphaFoldDB" id="A0A4Q9Q3Y0"/>
<feature type="region of interest" description="Disordered" evidence="9">
    <location>
        <begin position="40"/>
        <end position="71"/>
    </location>
</feature>
<dbReference type="GO" id="GO:0002098">
    <property type="term" value="P:tRNA wobble uridine modification"/>
    <property type="evidence" value="ECO:0007669"/>
    <property type="project" value="InterPro"/>
</dbReference>
<evidence type="ECO:0000256" key="6">
    <source>
        <dbReference type="ARBA" id="ARBA00022490"/>
    </source>
</evidence>
<evidence type="ECO:0000256" key="4">
    <source>
        <dbReference type="ARBA" id="ARBA00007573"/>
    </source>
</evidence>
<dbReference type="CDD" id="cd19494">
    <property type="entry name" value="Elp4"/>
    <property type="match status" value="1"/>
</dbReference>
<keyword evidence="7" id="KW-0819">tRNA processing</keyword>
<dbReference type="STRING" id="114155.A0A4Q9Q3Y0"/>
<reference evidence="10 11" key="1">
    <citation type="submission" date="2019-01" db="EMBL/GenBank/DDBJ databases">
        <title>Draft genome sequences of three monokaryotic isolates of the white-rot basidiomycete fungus Dichomitus squalens.</title>
        <authorList>
            <consortium name="DOE Joint Genome Institute"/>
            <person name="Lopez S.C."/>
            <person name="Andreopoulos B."/>
            <person name="Pangilinan J."/>
            <person name="Lipzen A."/>
            <person name="Riley R."/>
            <person name="Ahrendt S."/>
            <person name="Ng V."/>
            <person name="Barry K."/>
            <person name="Daum C."/>
            <person name="Grigoriev I.V."/>
            <person name="Hilden K.S."/>
            <person name="Makela M.R."/>
            <person name="de Vries R.P."/>
        </authorList>
    </citation>
    <scope>NUCLEOTIDE SEQUENCE [LARGE SCALE GENOMIC DNA]</scope>
    <source>
        <strain evidence="10 11">CBS 464.89</strain>
    </source>
</reference>
<comment type="pathway">
    <text evidence="3">tRNA modification; 5-methoxycarbonylmethyl-2-thiouridine-tRNA biosynthesis.</text>
</comment>
<sequence>MIEQPYSISRSYIRTVESSQQSTTLAHFHYEVSPATSAMSAFKRRTTSKQPPPPIGTRPSPGSPATTITSTGIPSLDDILGGGLPLSCSLLVLAPDAHSAYGELVLKYFASQGLACGQRICVVDARPDAFLSECMWMPGSSGAASAQSNSPTPAPPTAAEDEEDEKASEHDTKIKIAWRYEQMKQFQTTVQSPDQSADDYCRRFDLTSRVPESTINSALSEGRYLDVRPDESSFSEDESSCRRVLRRVAEILAKAESDSPSASALATHAIVTRICIPALGSYEWGDLSPQDVCYFLHSLRALLRRHPRACAAMSVSPHLCQETYGGPGWVQKLGWLTDASITLAAFTANPSLSAMFSSHHGLVHIHSLPAPHTLLPPSDKFSTLRGLTSSGENNLAFKCMRKRLIFETLHLDVEGGVSERRTTPSSSAFAMEAGTGHDHDHLHQPSTIPLPGGASVAAVQVQLEQVHMAPSVPESQPDLPPAKPESAFKKAKVKKKVAFTSERPDLYDF</sequence>
<evidence type="ECO:0000313" key="10">
    <source>
        <dbReference type="EMBL" id="TBU61997.1"/>
    </source>
</evidence>
<comment type="subcellular location">
    <subcellularLocation>
        <location evidence="2">Cytoplasm</location>
    </subcellularLocation>
    <subcellularLocation>
        <location evidence="1">Nucleus</location>
    </subcellularLocation>
</comment>
<organism evidence="10 11">
    <name type="scientific">Dichomitus squalens</name>
    <dbReference type="NCBI Taxonomy" id="114155"/>
    <lineage>
        <taxon>Eukaryota</taxon>
        <taxon>Fungi</taxon>
        <taxon>Dikarya</taxon>
        <taxon>Basidiomycota</taxon>
        <taxon>Agaricomycotina</taxon>
        <taxon>Agaricomycetes</taxon>
        <taxon>Polyporales</taxon>
        <taxon>Polyporaceae</taxon>
        <taxon>Dichomitus</taxon>
    </lineage>
</organism>
<dbReference type="InterPro" id="IPR027417">
    <property type="entry name" value="P-loop_NTPase"/>
</dbReference>
<protein>
    <recommendedName>
        <fullName evidence="5">Elongator complex protein 4</fullName>
    </recommendedName>
</protein>
<comment type="similarity">
    <text evidence="4">Belongs to the ELP4 family.</text>
</comment>
<dbReference type="GO" id="GO:0033588">
    <property type="term" value="C:elongator holoenzyme complex"/>
    <property type="evidence" value="ECO:0007669"/>
    <property type="project" value="InterPro"/>
</dbReference>
<feature type="region of interest" description="Disordered" evidence="9">
    <location>
        <begin position="141"/>
        <end position="170"/>
    </location>
</feature>
<dbReference type="InterPro" id="IPR008728">
    <property type="entry name" value="Elongator_complex_protein_4"/>
</dbReference>
<dbReference type="PANTHER" id="PTHR12896">
    <property type="entry name" value="PAX6 NEIGHBOR PROTEIN PAXNEB"/>
    <property type="match status" value="1"/>
</dbReference>
<evidence type="ECO:0000256" key="9">
    <source>
        <dbReference type="SAM" id="MobiDB-lite"/>
    </source>
</evidence>
<evidence type="ECO:0000256" key="1">
    <source>
        <dbReference type="ARBA" id="ARBA00004123"/>
    </source>
</evidence>
<dbReference type="EMBL" id="ML145095">
    <property type="protein sequence ID" value="TBU61997.1"/>
    <property type="molecule type" value="Genomic_DNA"/>
</dbReference>
<evidence type="ECO:0000313" key="11">
    <source>
        <dbReference type="Proteomes" id="UP000292082"/>
    </source>
</evidence>
<gene>
    <name evidence="10" type="ORF">BD310DRAFT_956481</name>
</gene>
<evidence type="ECO:0000256" key="3">
    <source>
        <dbReference type="ARBA" id="ARBA00005043"/>
    </source>
</evidence>